<keyword evidence="1" id="KW-0732">Signal</keyword>
<keyword evidence="3" id="KW-1185">Reference proteome</keyword>
<reference evidence="2 3" key="1">
    <citation type="submission" date="2019-07" db="EMBL/GenBank/DDBJ databases">
        <authorList>
            <person name="Kim J."/>
        </authorList>
    </citation>
    <scope>NUCLEOTIDE SEQUENCE [LARGE SCALE GENOMIC DNA]</scope>
    <source>
        <strain evidence="2 3">MJ1a</strain>
    </source>
</reference>
<accession>A0A563UA05</accession>
<dbReference type="EMBL" id="VOEI01000001">
    <property type="protein sequence ID" value="TWR28221.1"/>
    <property type="molecule type" value="Genomic_DNA"/>
</dbReference>
<evidence type="ECO:0000256" key="1">
    <source>
        <dbReference type="SAM" id="SignalP"/>
    </source>
</evidence>
<evidence type="ECO:0000313" key="3">
    <source>
        <dbReference type="Proteomes" id="UP000318010"/>
    </source>
</evidence>
<dbReference type="RefSeq" id="WP_146269017.1">
    <property type="nucleotide sequence ID" value="NZ_VOEI01000001.1"/>
</dbReference>
<sequence length="254" mass="29697">MKRSLPTILSLFILAISLASCVRSQEAIDDLKKSCLYNDKTDYFKKWKSAFTEITEVNGSVKKTATIYPLGYFWINSDGSYRILSDVAPKKGKWDVTDSCKFVLDAGRSYKKEFDVVKLDKDSLVLRYTQGNKTFTSHFAAFNCFDISKLIVTWDNTETEYQYYDDNEIYSRYTERPVGYFWLKPNTMYERESNGNYLAGSWTVDGECRLTLDKGDKKLERSFEIQKLTNDSLIIWRKDTLAHANYLQKYIRHK</sequence>
<dbReference type="OrthoDB" id="792273at2"/>
<comment type="caution">
    <text evidence="2">The sequence shown here is derived from an EMBL/GenBank/DDBJ whole genome shotgun (WGS) entry which is preliminary data.</text>
</comment>
<proteinExistence type="predicted"/>
<feature type="signal peptide" evidence="1">
    <location>
        <begin position="1"/>
        <end position="19"/>
    </location>
</feature>
<protein>
    <recommendedName>
        <fullName evidence="4">Lipocalin-like domain-containing protein</fullName>
    </recommendedName>
</protein>
<dbReference type="PROSITE" id="PS51257">
    <property type="entry name" value="PROKAR_LIPOPROTEIN"/>
    <property type="match status" value="1"/>
</dbReference>
<name>A0A563UA05_9SPHI</name>
<dbReference type="Proteomes" id="UP000318010">
    <property type="component" value="Unassembled WGS sequence"/>
</dbReference>
<feature type="chain" id="PRO_5021976272" description="Lipocalin-like domain-containing protein" evidence="1">
    <location>
        <begin position="20"/>
        <end position="254"/>
    </location>
</feature>
<gene>
    <name evidence="2" type="ORF">FPZ42_03130</name>
</gene>
<dbReference type="AlphaFoldDB" id="A0A563UA05"/>
<organism evidence="2 3">
    <name type="scientific">Mucilaginibacter achroorhodeus</name>
    <dbReference type="NCBI Taxonomy" id="2599294"/>
    <lineage>
        <taxon>Bacteria</taxon>
        <taxon>Pseudomonadati</taxon>
        <taxon>Bacteroidota</taxon>
        <taxon>Sphingobacteriia</taxon>
        <taxon>Sphingobacteriales</taxon>
        <taxon>Sphingobacteriaceae</taxon>
        <taxon>Mucilaginibacter</taxon>
    </lineage>
</organism>
<evidence type="ECO:0000313" key="2">
    <source>
        <dbReference type="EMBL" id="TWR28221.1"/>
    </source>
</evidence>
<evidence type="ECO:0008006" key="4">
    <source>
        <dbReference type="Google" id="ProtNLM"/>
    </source>
</evidence>